<name>W4LBH0_ENTF1</name>
<proteinExistence type="inferred from homology"/>
<evidence type="ECO:0000313" key="3">
    <source>
        <dbReference type="EMBL" id="ETW95090.1"/>
    </source>
</evidence>
<dbReference type="Proteomes" id="UP000019141">
    <property type="component" value="Unassembled WGS sequence"/>
</dbReference>
<dbReference type="Pfam" id="PF04012">
    <property type="entry name" value="PspA_IM30"/>
    <property type="match status" value="1"/>
</dbReference>
<comment type="caution">
    <text evidence="3">The sequence shown here is derived from an EMBL/GenBank/DDBJ whole genome shotgun (WGS) entry which is preliminary data.</text>
</comment>
<evidence type="ECO:0000313" key="4">
    <source>
        <dbReference type="Proteomes" id="UP000019141"/>
    </source>
</evidence>
<comment type="similarity">
    <text evidence="1">Belongs to the PspA/Vipp/IM30 family.</text>
</comment>
<dbReference type="HOGENOM" id="CLU_056466_3_3_7"/>
<evidence type="ECO:0000256" key="2">
    <source>
        <dbReference type="SAM" id="Coils"/>
    </source>
</evidence>
<feature type="coiled-coil region" evidence="2">
    <location>
        <begin position="172"/>
        <end position="209"/>
    </location>
</feature>
<dbReference type="PANTHER" id="PTHR31088:SF6">
    <property type="entry name" value="PHAGE SHOCK PROTEIN A"/>
    <property type="match status" value="1"/>
</dbReference>
<gene>
    <name evidence="3" type="ORF">ETSY1_32070</name>
</gene>
<feature type="coiled-coil region" evidence="2">
    <location>
        <begin position="57"/>
        <end position="84"/>
    </location>
</feature>
<organism evidence="3 4">
    <name type="scientific">Entotheonella factor</name>
    <dbReference type="NCBI Taxonomy" id="1429438"/>
    <lineage>
        <taxon>Bacteria</taxon>
        <taxon>Pseudomonadati</taxon>
        <taxon>Nitrospinota/Tectimicrobiota group</taxon>
        <taxon>Candidatus Tectimicrobiota</taxon>
        <taxon>Candidatus Entotheonellia</taxon>
        <taxon>Candidatus Entotheonellales</taxon>
        <taxon>Candidatus Entotheonellaceae</taxon>
        <taxon>Candidatus Entotheonella</taxon>
    </lineage>
</organism>
<dbReference type="EMBL" id="AZHW01000958">
    <property type="protein sequence ID" value="ETW95090.1"/>
    <property type="molecule type" value="Genomic_DNA"/>
</dbReference>
<dbReference type="PANTHER" id="PTHR31088">
    <property type="entry name" value="MEMBRANE-ASSOCIATED PROTEIN VIPP1, CHLOROPLASTIC"/>
    <property type="match status" value="1"/>
</dbReference>
<feature type="coiled-coil region" evidence="2">
    <location>
        <begin position="111"/>
        <end position="138"/>
    </location>
</feature>
<evidence type="ECO:0008006" key="5">
    <source>
        <dbReference type="Google" id="ProtNLM"/>
    </source>
</evidence>
<dbReference type="InterPro" id="IPR007157">
    <property type="entry name" value="PspA_VIPP1"/>
</dbReference>
<dbReference type="AlphaFoldDB" id="W4LBH0"/>
<evidence type="ECO:0000256" key="1">
    <source>
        <dbReference type="ARBA" id="ARBA00043985"/>
    </source>
</evidence>
<reference evidence="3 4" key="1">
    <citation type="journal article" date="2014" name="Nature">
        <title>An environmental bacterial taxon with a large and distinct metabolic repertoire.</title>
        <authorList>
            <person name="Wilson M.C."/>
            <person name="Mori T."/>
            <person name="Ruckert C."/>
            <person name="Uria A.R."/>
            <person name="Helf M.J."/>
            <person name="Takada K."/>
            <person name="Gernert C."/>
            <person name="Steffens U.A."/>
            <person name="Heycke N."/>
            <person name="Schmitt S."/>
            <person name="Rinke C."/>
            <person name="Helfrich E.J."/>
            <person name="Brachmann A.O."/>
            <person name="Gurgui C."/>
            <person name="Wakimoto T."/>
            <person name="Kracht M."/>
            <person name="Crusemann M."/>
            <person name="Hentschel U."/>
            <person name="Abe I."/>
            <person name="Matsunaga S."/>
            <person name="Kalinowski J."/>
            <person name="Takeyama H."/>
            <person name="Piel J."/>
        </authorList>
    </citation>
    <scope>NUCLEOTIDE SEQUENCE [LARGE SCALE GENOMIC DNA]</scope>
    <source>
        <strain evidence="4">TSY1</strain>
    </source>
</reference>
<keyword evidence="4" id="KW-1185">Reference proteome</keyword>
<keyword evidence="2" id="KW-0175">Coiled coil</keyword>
<sequence length="230" mass="26095">MSNVFKRISEVLTTTTYVSHVPPSYHSPEAAAGQLIHELVCHIRTAREGVLNAIAGEKKLRKDLDAQRHQAAEWERRAENALRAGREESARIALGRKKEHDQIIAKLEPAWEAARRTSEQLKAQLRSLEAKLGHVRHQRSTFAARQRAAHASSQLERTLMHFRDGLDTDTALASMEDRLSEIEARSEALAELNDETSSVEREFQQVEVDTMIEDELTELKKRLDQEANSD</sequence>
<protein>
    <recommendedName>
        <fullName evidence="5">Phage-shock protein</fullName>
    </recommendedName>
</protein>
<accession>W4LBH0</accession>